<dbReference type="KEGG" id="plm:Plim_3566"/>
<dbReference type="Proteomes" id="UP000002220">
    <property type="component" value="Chromosome"/>
</dbReference>
<dbReference type="HOGENOM" id="CLU_2900292_0_0_0"/>
<gene>
    <name evidence="1" type="ordered locus">Plim_3566</name>
</gene>
<evidence type="ECO:0000313" key="1">
    <source>
        <dbReference type="EMBL" id="ADG69379.1"/>
    </source>
</evidence>
<reference evidence="1 2" key="1">
    <citation type="journal article" date="2010" name="Stand. Genomic Sci.">
        <title>Complete genome sequence of Planctomyces limnophilus type strain (Mu 290).</title>
        <authorList>
            <person name="Labutti K."/>
            <person name="Sikorski J."/>
            <person name="Schneider S."/>
            <person name="Nolan M."/>
            <person name="Lucas S."/>
            <person name="Glavina Del Rio T."/>
            <person name="Tice H."/>
            <person name="Cheng J.F."/>
            <person name="Goodwin L."/>
            <person name="Pitluck S."/>
            <person name="Liolios K."/>
            <person name="Ivanova N."/>
            <person name="Mavromatis K."/>
            <person name="Mikhailova N."/>
            <person name="Pati A."/>
            <person name="Chen A."/>
            <person name="Palaniappan K."/>
            <person name="Land M."/>
            <person name="Hauser L."/>
            <person name="Chang Y.J."/>
            <person name="Jeffries C.D."/>
            <person name="Tindall B.J."/>
            <person name="Rohde M."/>
            <person name="Goker M."/>
            <person name="Woyke T."/>
            <person name="Bristow J."/>
            <person name="Eisen J.A."/>
            <person name="Markowitz V."/>
            <person name="Hugenholtz P."/>
            <person name="Kyrpides N.C."/>
            <person name="Klenk H.P."/>
            <person name="Lapidus A."/>
        </authorList>
    </citation>
    <scope>NUCLEOTIDE SEQUENCE [LARGE SCALE GENOMIC DNA]</scope>
    <source>
        <strain evidence="2">ATCC 43296 / DSM 3776 / IFAM 1008 / 290</strain>
    </source>
</reference>
<name>D5SVL9_PLAL2</name>
<evidence type="ECO:0000313" key="2">
    <source>
        <dbReference type="Proteomes" id="UP000002220"/>
    </source>
</evidence>
<proteinExistence type="predicted"/>
<organism evidence="1 2">
    <name type="scientific">Planctopirus limnophila (strain ATCC 43296 / DSM 3776 / IFAM 1008 / Mu 290)</name>
    <name type="common">Planctomyces limnophilus</name>
    <dbReference type="NCBI Taxonomy" id="521674"/>
    <lineage>
        <taxon>Bacteria</taxon>
        <taxon>Pseudomonadati</taxon>
        <taxon>Planctomycetota</taxon>
        <taxon>Planctomycetia</taxon>
        <taxon>Planctomycetales</taxon>
        <taxon>Planctomycetaceae</taxon>
        <taxon>Planctopirus</taxon>
    </lineage>
</organism>
<sequence>MESSECTSHVELSRDWCIGMHPTFEDGAGGGGPNMVRTADQTVPSISAFDDFEECDEEICDC</sequence>
<accession>D5SVL9</accession>
<keyword evidence="2" id="KW-1185">Reference proteome</keyword>
<dbReference type="EMBL" id="CP001744">
    <property type="protein sequence ID" value="ADG69379.1"/>
    <property type="molecule type" value="Genomic_DNA"/>
</dbReference>
<protein>
    <submittedName>
        <fullName evidence="1">Uncharacterized protein</fullName>
    </submittedName>
</protein>
<dbReference type="AlphaFoldDB" id="D5SVL9"/>